<evidence type="ECO:0000313" key="1">
    <source>
        <dbReference type="EMBL" id="AKJ96773.1"/>
    </source>
</evidence>
<proteinExistence type="predicted"/>
<gene>
    <name evidence="1" type="ORF">VM99_01420</name>
</gene>
<dbReference type="EMBL" id="CP011020">
    <property type="protein sequence ID" value="AKJ96773.1"/>
    <property type="molecule type" value="Genomic_DNA"/>
</dbReference>
<name>A0A0G3G6A6_9PSED</name>
<reference evidence="2" key="2">
    <citation type="submission" date="2015-03" db="EMBL/GenBank/DDBJ databases">
        <authorList>
            <person name="Deng P."/>
            <person name="Lu S."/>
        </authorList>
    </citation>
    <scope>NUCLEOTIDE SEQUENCE [LARGE SCALE GENOMIC DNA]</scope>
    <source>
        <strain evidence="2">UFB2</strain>
    </source>
</reference>
<evidence type="ECO:0000313" key="2">
    <source>
        <dbReference type="Proteomes" id="UP000035212"/>
    </source>
</evidence>
<dbReference type="AlphaFoldDB" id="A0A0G3G6A6"/>
<sequence length="95" mass="10906">MVTPGLQTEQIWLRIPRVDAQNPIRYVGQTVRRIDPARFNIQPNARTRNQVSIDAISCRLKLRIRPAKPLVVPKVNTGLILDFDIYLKVTEKTLS</sequence>
<dbReference type="Proteomes" id="UP000035212">
    <property type="component" value="Chromosome"/>
</dbReference>
<accession>A0A0G3G6A6</accession>
<organism evidence="1 2">
    <name type="scientific">Pseudomonas chlororaphis</name>
    <dbReference type="NCBI Taxonomy" id="587753"/>
    <lineage>
        <taxon>Bacteria</taxon>
        <taxon>Pseudomonadati</taxon>
        <taxon>Pseudomonadota</taxon>
        <taxon>Gammaproteobacteria</taxon>
        <taxon>Pseudomonadales</taxon>
        <taxon>Pseudomonadaceae</taxon>
        <taxon>Pseudomonas</taxon>
    </lineage>
</organism>
<protein>
    <submittedName>
        <fullName evidence="1">Uncharacterized protein</fullName>
    </submittedName>
</protein>
<reference evidence="1 2" key="1">
    <citation type="journal article" date="2015" name="Stand. Genomic Sci.">
        <title>Complete genome of Pseudomonas chlororaphis strain UFB2, a soil bacterium with antibacterial activity against bacterial canker pathogen of tomato.</title>
        <authorList>
            <person name="Deng P."/>
            <person name="Wang X."/>
            <person name="Baird S.M."/>
            <person name="Lu S.E."/>
        </authorList>
    </citation>
    <scope>NUCLEOTIDE SEQUENCE [LARGE SCALE GENOMIC DNA]</scope>
    <source>
        <strain evidence="1 2">UFB2</strain>
    </source>
</reference>